<reference evidence="2 3" key="1">
    <citation type="submission" date="2019-11" db="EMBL/GenBank/DDBJ databases">
        <authorList>
            <person name="Ren C."/>
            <person name="Wang H."/>
            <person name="Xu Y."/>
        </authorList>
    </citation>
    <scope>NUCLEOTIDE SEQUENCE [LARGE SCALE GENOMIC DNA]</scope>
    <source>
        <strain evidence="2 3">LBM 19010</strain>
    </source>
</reference>
<gene>
    <name evidence="2" type="ORF">GJQ69_04640</name>
</gene>
<dbReference type="EMBL" id="CP046051">
    <property type="protein sequence ID" value="QKN23826.1"/>
    <property type="molecule type" value="Genomic_DNA"/>
</dbReference>
<sequence>MGKILICAALLFSFVSFVAVPSYAAGMADNVESDTTSRTLFSVGEKYCFLITPKIKSTKVSYAVGNGKVLKTFVAGKPTKNADGTTTYLFGFSCVEKGETGIYMTSNGKISKIFSAYVGDSLQQIITKAKETNYSGFGITSEELQLLLTKGGEEGRITFNRIMENAKPVPGEATQWSQNTLPSSKNNYSYKKDIVTSQVTKIDG</sequence>
<dbReference type="AlphaFoldDB" id="A0A859DQ48"/>
<evidence type="ECO:0000313" key="2">
    <source>
        <dbReference type="EMBL" id="QKN23826.1"/>
    </source>
</evidence>
<evidence type="ECO:0000256" key="1">
    <source>
        <dbReference type="SAM" id="SignalP"/>
    </source>
</evidence>
<feature type="chain" id="PRO_5032299359" evidence="1">
    <location>
        <begin position="25"/>
        <end position="204"/>
    </location>
</feature>
<evidence type="ECO:0000313" key="3">
    <source>
        <dbReference type="Proteomes" id="UP000501316"/>
    </source>
</evidence>
<dbReference type="KEGG" id="clf:GJQ69_04640"/>
<name>A0A859DQ48_9FIRM</name>
<accession>A0A859DQ48</accession>
<organism evidence="2 3">
    <name type="scientific">Caproicibacterium lactatifermentans</name>
    <dbReference type="NCBI Taxonomy" id="2666138"/>
    <lineage>
        <taxon>Bacteria</taxon>
        <taxon>Bacillati</taxon>
        <taxon>Bacillota</taxon>
        <taxon>Clostridia</taxon>
        <taxon>Eubacteriales</taxon>
        <taxon>Oscillospiraceae</taxon>
        <taxon>Caproicibacterium</taxon>
    </lineage>
</organism>
<keyword evidence="1" id="KW-0732">Signal</keyword>
<protein>
    <submittedName>
        <fullName evidence="2">Uncharacterized protein</fullName>
    </submittedName>
</protein>
<feature type="signal peptide" evidence="1">
    <location>
        <begin position="1"/>
        <end position="24"/>
    </location>
</feature>
<proteinExistence type="predicted"/>
<dbReference type="Proteomes" id="UP000501316">
    <property type="component" value="Chromosome"/>
</dbReference>